<reference evidence="2 3" key="1">
    <citation type="submission" date="2022-03" db="EMBL/GenBank/DDBJ databases">
        <authorList>
            <person name="Nunn A."/>
            <person name="Chopra R."/>
            <person name="Nunn A."/>
            <person name="Contreras Garrido A."/>
        </authorList>
    </citation>
    <scope>NUCLEOTIDE SEQUENCE [LARGE SCALE GENOMIC DNA]</scope>
</reference>
<accession>A0AAU9S1H8</accession>
<feature type="compositionally biased region" description="Acidic residues" evidence="1">
    <location>
        <begin position="52"/>
        <end position="66"/>
    </location>
</feature>
<dbReference type="PANTHER" id="PTHR31228">
    <property type="entry name" value="CYSTATIN/MONELLIN SUPERFAMILY PROTEIN"/>
    <property type="match status" value="1"/>
</dbReference>
<dbReference type="EMBL" id="OU466859">
    <property type="protein sequence ID" value="CAH2054252.1"/>
    <property type="molecule type" value="Genomic_DNA"/>
</dbReference>
<name>A0AAU9S1H8_THLAR</name>
<feature type="compositionally biased region" description="Basic and acidic residues" evidence="1">
    <location>
        <begin position="35"/>
        <end position="51"/>
    </location>
</feature>
<protein>
    <submittedName>
        <fullName evidence="2">Uncharacterized protein</fullName>
    </submittedName>
</protein>
<dbReference type="InterPro" id="IPR006525">
    <property type="entry name" value="Cystatin-related_pln"/>
</dbReference>
<evidence type="ECO:0000313" key="3">
    <source>
        <dbReference type="Proteomes" id="UP000836841"/>
    </source>
</evidence>
<dbReference type="NCBIfam" id="TIGR01638">
    <property type="entry name" value="Atha_cystat_rel"/>
    <property type="match status" value="1"/>
</dbReference>
<keyword evidence="3" id="KW-1185">Reference proteome</keyword>
<organism evidence="2 3">
    <name type="scientific">Thlaspi arvense</name>
    <name type="common">Field penny-cress</name>
    <dbReference type="NCBI Taxonomy" id="13288"/>
    <lineage>
        <taxon>Eukaryota</taxon>
        <taxon>Viridiplantae</taxon>
        <taxon>Streptophyta</taxon>
        <taxon>Embryophyta</taxon>
        <taxon>Tracheophyta</taxon>
        <taxon>Spermatophyta</taxon>
        <taxon>Magnoliopsida</taxon>
        <taxon>eudicotyledons</taxon>
        <taxon>Gunneridae</taxon>
        <taxon>Pentapetalae</taxon>
        <taxon>rosids</taxon>
        <taxon>malvids</taxon>
        <taxon>Brassicales</taxon>
        <taxon>Brassicaceae</taxon>
        <taxon>Thlaspideae</taxon>
        <taxon>Thlaspi</taxon>
    </lineage>
</organism>
<feature type="region of interest" description="Disordered" evidence="1">
    <location>
        <begin position="1"/>
        <end position="72"/>
    </location>
</feature>
<feature type="compositionally biased region" description="Basic and acidic residues" evidence="1">
    <location>
        <begin position="1"/>
        <end position="16"/>
    </location>
</feature>
<dbReference type="Proteomes" id="UP000836841">
    <property type="component" value="Chromosome 3"/>
</dbReference>
<evidence type="ECO:0000256" key="1">
    <source>
        <dbReference type="SAM" id="MobiDB-lite"/>
    </source>
</evidence>
<gene>
    <name evidence="2" type="ORF">TAV2_LOCUS10718</name>
</gene>
<evidence type="ECO:0000313" key="2">
    <source>
        <dbReference type="EMBL" id="CAH2054252.1"/>
    </source>
</evidence>
<dbReference type="PANTHER" id="PTHR31228:SF24">
    <property type="entry name" value="CYSTATIN_MONELLIN SUPERFAMILY PROTEIN"/>
    <property type="match status" value="1"/>
</dbReference>
<dbReference type="AlphaFoldDB" id="A0AAU9S1H8"/>
<sequence>MEEAKELYKLQREERKSQRKVGFKREILENPGPKGKREPMKESSLKRKAESDPAEETEESGDEMDDVDNRPPWWNPPEWGYDSYDEAEYHSEERTLFDDPEREREWCRCKHQLFDSKGFYVEPALMQVCRNSRVIPVTDFEAKAGHGQTNRELFTDMVSVCLQRYNQEKGLNVEFVEVVRALYSRGPRWQSYITFQAREKPDGPLVPYQAKVLSGFSKGQHFPILCRPEKPSCWFGVCMQGMHMMMEFVKVHPIVR</sequence>
<proteinExistence type="predicted"/>